<dbReference type="AlphaFoldDB" id="A0A511X3Q9"/>
<dbReference type="Proteomes" id="UP000321400">
    <property type="component" value="Unassembled WGS sequence"/>
</dbReference>
<keyword evidence="2" id="KW-1185">Reference proteome</keyword>
<accession>A0A511X3Q9</accession>
<comment type="caution">
    <text evidence="1">The sequence shown here is derived from an EMBL/GenBank/DDBJ whole genome shotgun (WGS) entry which is preliminary data.</text>
</comment>
<gene>
    <name evidence="1" type="ORF">HAL01_20370</name>
</gene>
<organism evidence="1 2">
    <name type="scientific">Halolactibacillus alkaliphilus</name>
    <dbReference type="NCBI Taxonomy" id="442899"/>
    <lineage>
        <taxon>Bacteria</taxon>
        <taxon>Bacillati</taxon>
        <taxon>Bacillota</taxon>
        <taxon>Bacilli</taxon>
        <taxon>Bacillales</taxon>
        <taxon>Bacillaceae</taxon>
        <taxon>Halolactibacillus</taxon>
    </lineage>
</organism>
<dbReference type="EMBL" id="BJYE01000033">
    <property type="protein sequence ID" value="GEN57573.1"/>
    <property type="molecule type" value="Genomic_DNA"/>
</dbReference>
<protein>
    <submittedName>
        <fullName evidence="1">Uncharacterized protein</fullName>
    </submittedName>
</protein>
<name>A0A511X3Q9_9BACI</name>
<dbReference type="Pfam" id="PF14167">
    <property type="entry name" value="YfkD"/>
    <property type="match status" value="1"/>
</dbReference>
<dbReference type="InterPro" id="IPR025548">
    <property type="entry name" value="YfkD"/>
</dbReference>
<proteinExistence type="predicted"/>
<reference evidence="1 2" key="1">
    <citation type="submission" date="2019-07" db="EMBL/GenBank/DDBJ databases">
        <title>Whole genome shotgun sequence of Halolactibacillus alkaliphilus NBRC 103919.</title>
        <authorList>
            <person name="Hosoyama A."/>
            <person name="Uohara A."/>
            <person name="Ohji S."/>
            <person name="Ichikawa N."/>
        </authorList>
    </citation>
    <scope>NUCLEOTIDE SEQUENCE [LARGE SCALE GENOMIC DNA]</scope>
    <source>
        <strain evidence="1 2">NBRC 103919</strain>
    </source>
</reference>
<sequence length="225" mass="26228">MRKWLLLMMIGIGITLLLHQHAKAEVMYLSYEQQEEKEIHRVQPNERTKKWLATVDWEIHHPSLIEQLNKSAYDTSFYTYGVEGVFHMGRWLLSIDNIDIESVPYHIDLSDDLISVDNQQIHLKQSKHLVVNEGKEDVFQLIKKAVSMPIDNTIKLTRTLTLREPYKGKKVSRLFIPGIRVTGEVIVGDVYLHINNKTVEIKVSNIVREESDTVWINKETFTIVH</sequence>
<evidence type="ECO:0000313" key="1">
    <source>
        <dbReference type="EMBL" id="GEN57573.1"/>
    </source>
</evidence>
<evidence type="ECO:0000313" key="2">
    <source>
        <dbReference type="Proteomes" id="UP000321400"/>
    </source>
</evidence>
<dbReference type="RefSeq" id="WP_170243719.1">
    <property type="nucleotide sequence ID" value="NZ_BJYE01000033.1"/>
</dbReference>